<dbReference type="GO" id="GO:0051538">
    <property type="term" value="F:3 iron, 4 sulfur cluster binding"/>
    <property type="evidence" value="ECO:0007669"/>
    <property type="project" value="UniProtKB-KW"/>
</dbReference>
<dbReference type="Gene3D" id="3.30.70.20">
    <property type="match status" value="1"/>
</dbReference>
<name>A0A117R167_9ACTN</name>
<keyword evidence="3 8" id="KW-0479">Metal-binding</keyword>
<evidence type="ECO:0000313" key="11">
    <source>
        <dbReference type="EMBL" id="KUN65411.1"/>
    </source>
</evidence>
<evidence type="ECO:0000313" key="10">
    <source>
        <dbReference type="EMBL" id="AYC36643.1"/>
    </source>
</evidence>
<evidence type="ECO:0000313" key="13">
    <source>
        <dbReference type="Proteomes" id="UP000265765"/>
    </source>
</evidence>
<keyword evidence="7" id="KW-0003">3Fe-4S</keyword>
<dbReference type="OrthoDB" id="3215002at2"/>
<evidence type="ECO:0000256" key="1">
    <source>
        <dbReference type="ARBA" id="ARBA00001927"/>
    </source>
</evidence>
<dbReference type="EMBL" id="LMWV01000017">
    <property type="protein sequence ID" value="KUN65411.1"/>
    <property type="molecule type" value="Genomic_DNA"/>
</dbReference>
<dbReference type="GO" id="GO:0005506">
    <property type="term" value="F:iron ion binding"/>
    <property type="evidence" value="ECO:0007669"/>
    <property type="project" value="UniProtKB-UniRule"/>
</dbReference>
<sequence>MKISVDYPRCEGHGLCADQAPDVFSLDDDAELTYRFEGTVVPDESRPAARAAVNACPVAALRVLT</sequence>
<proteinExistence type="predicted"/>
<evidence type="ECO:0000256" key="8">
    <source>
        <dbReference type="RuleBase" id="RU368020"/>
    </source>
</evidence>
<reference evidence="10 13" key="2">
    <citation type="submission" date="2018-09" db="EMBL/GenBank/DDBJ databases">
        <title>Production of Trimethoprim by Streptomyces sp. 3E-1.</title>
        <authorList>
            <person name="Kang H.J."/>
            <person name="Kim S.B."/>
        </authorList>
    </citation>
    <scope>NUCLEOTIDE SEQUENCE [LARGE SCALE GENOMIC DNA]</scope>
    <source>
        <strain evidence="10 13">3E-1</strain>
    </source>
</reference>
<organism evidence="11 12">
    <name type="scientific">Streptomyces griseorubiginosus</name>
    <dbReference type="NCBI Taxonomy" id="67304"/>
    <lineage>
        <taxon>Bacteria</taxon>
        <taxon>Bacillati</taxon>
        <taxon>Actinomycetota</taxon>
        <taxon>Actinomycetes</taxon>
        <taxon>Kitasatosporales</taxon>
        <taxon>Streptomycetaceae</taxon>
        <taxon>Streptomyces</taxon>
    </lineage>
</organism>
<dbReference type="PANTHER" id="PTHR36923:SF3">
    <property type="entry name" value="FERREDOXIN"/>
    <property type="match status" value="1"/>
</dbReference>
<dbReference type="GO" id="GO:0009055">
    <property type="term" value="F:electron transfer activity"/>
    <property type="evidence" value="ECO:0007669"/>
    <property type="project" value="UniProtKB-UniRule"/>
</dbReference>
<dbReference type="SUPFAM" id="SSF54862">
    <property type="entry name" value="4Fe-4S ferredoxins"/>
    <property type="match status" value="1"/>
</dbReference>
<comment type="function">
    <text evidence="8">Ferredoxins are iron-sulfur proteins that transfer electrons in a wide variety of metabolic reactions.</text>
</comment>
<feature type="domain" description="4Fe-4S ferredoxin-type" evidence="9">
    <location>
        <begin position="1"/>
        <end position="29"/>
    </location>
</feature>
<reference evidence="11 12" key="1">
    <citation type="submission" date="2015-10" db="EMBL/GenBank/DDBJ databases">
        <title>Draft genome sequence of Streptomyces griseorubiginosus DSM 40469, type strain for the species Streptomyces griseorubiginosus.</title>
        <authorList>
            <person name="Ruckert C."/>
            <person name="Winkler A."/>
            <person name="Kalinowski J."/>
            <person name="Kampfer P."/>
            <person name="Glaeser S."/>
        </authorList>
    </citation>
    <scope>NUCLEOTIDE SEQUENCE [LARGE SCALE GENOMIC DNA]</scope>
    <source>
        <strain evidence="11 12">DSM 40469</strain>
    </source>
</reference>
<dbReference type="PROSITE" id="PS51379">
    <property type="entry name" value="4FE4S_FER_2"/>
    <property type="match status" value="1"/>
</dbReference>
<evidence type="ECO:0000256" key="3">
    <source>
        <dbReference type="ARBA" id="ARBA00022723"/>
    </source>
</evidence>
<protein>
    <recommendedName>
        <fullName evidence="8">Ferredoxin</fullName>
    </recommendedName>
</protein>
<gene>
    <name evidence="10" type="primary">suaB_1</name>
    <name evidence="11" type="ORF">AQJ54_21565</name>
    <name evidence="10" type="ORF">DWG14_00853</name>
</gene>
<dbReference type="InterPro" id="IPR001080">
    <property type="entry name" value="3Fe4S_ferredoxin"/>
</dbReference>
<dbReference type="InterPro" id="IPR017896">
    <property type="entry name" value="4Fe4S_Fe-S-bd"/>
</dbReference>
<evidence type="ECO:0000313" key="12">
    <source>
        <dbReference type="Proteomes" id="UP000054375"/>
    </source>
</evidence>
<evidence type="ECO:0000259" key="9">
    <source>
        <dbReference type="PROSITE" id="PS51379"/>
    </source>
</evidence>
<dbReference type="EMBL" id="CP032427">
    <property type="protein sequence ID" value="AYC36643.1"/>
    <property type="molecule type" value="Genomic_DNA"/>
</dbReference>
<evidence type="ECO:0000256" key="6">
    <source>
        <dbReference type="ARBA" id="ARBA00023014"/>
    </source>
</evidence>
<accession>A0A117R167</accession>
<dbReference type="Proteomes" id="UP000265765">
    <property type="component" value="Chromosome"/>
</dbReference>
<evidence type="ECO:0000256" key="2">
    <source>
        <dbReference type="ARBA" id="ARBA00022448"/>
    </source>
</evidence>
<evidence type="ECO:0000256" key="5">
    <source>
        <dbReference type="ARBA" id="ARBA00023004"/>
    </source>
</evidence>
<keyword evidence="12" id="KW-1185">Reference proteome</keyword>
<keyword evidence="5 8" id="KW-0408">Iron</keyword>
<dbReference type="Pfam" id="PF13459">
    <property type="entry name" value="Fer4_15"/>
    <property type="match status" value="1"/>
</dbReference>
<keyword evidence="2 8" id="KW-0813">Transport</keyword>
<keyword evidence="6 8" id="KW-0411">Iron-sulfur</keyword>
<dbReference type="InterPro" id="IPR051269">
    <property type="entry name" value="Fe-S_cluster_ET"/>
</dbReference>
<evidence type="ECO:0000256" key="4">
    <source>
        <dbReference type="ARBA" id="ARBA00022982"/>
    </source>
</evidence>
<evidence type="ECO:0000256" key="7">
    <source>
        <dbReference type="ARBA" id="ARBA00023291"/>
    </source>
</evidence>
<dbReference type="KEGG" id="sge:DWG14_00853"/>
<dbReference type="RefSeq" id="WP_062239812.1">
    <property type="nucleotide sequence ID" value="NZ_CP032427.1"/>
</dbReference>
<dbReference type="PRINTS" id="PR00352">
    <property type="entry name" value="3FE4SFRDOXIN"/>
</dbReference>
<dbReference type="GeneID" id="91279828"/>
<comment type="cofactor">
    <cofactor evidence="1">
        <name>[3Fe-4S] cluster</name>
        <dbReference type="ChEBI" id="CHEBI:21137"/>
    </cofactor>
</comment>
<dbReference type="AlphaFoldDB" id="A0A117R167"/>
<keyword evidence="4 8" id="KW-0249">Electron transport</keyword>
<dbReference type="Proteomes" id="UP000054375">
    <property type="component" value="Unassembled WGS sequence"/>
</dbReference>
<dbReference type="PANTHER" id="PTHR36923">
    <property type="entry name" value="FERREDOXIN"/>
    <property type="match status" value="1"/>
</dbReference>